<organism evidence="1 2">
    <name type="scientific">Caerostris darwini</name>
    <dbReference type="NCBI Taxonomy" id="1538125"/>
    <lineage>
        <taxon>Eukaryota</taxon>
        <taxon>Metazoa</taxon>
        <taxon>Ecdysozoa</taxon>
        <taxon>Arthropoda</taxon>
        <taxon>Chelicerata</taxon>
        <taxon>Arachnida</taxon>
        <taxon>Araneae</taxon>
        <taxon>Araneomorphae</taxon>
        <taxon>Entelegynae</taxon>
        <taxon>Araneoidea</taxon>
        <taxon>Araneidae</taxon>
        <taxon>Caerostris</taxon>
    </lineage>
</organism>
<name>A0AAV4WZQ4_9ARAC</name>
<dbReference type="Proteomes" id="UP001054837">
    <property type="component" value="Unassembled WGS sequence"/>
</dbReference>
<proteinExistence type="predicted"/>
<gene>
    <name evidence="1" type="ORF">CDAR_261921</name>
</gene>
<accession>A0AAV4WZQ4</accession>
<evidence type="ECO:0000313" key="1">
    <source>
        <dbReference type="EMBL" id="GIY87744.1"/>
    </source>
</evidence>
<keyword evidence="2" id="KW-1185">Reference proteome</keyword>
<dbReference type="EMBL" id="BPLQ01015375">
    <property type="protein sequence ID" value="GIY87744.1"/>
    <property type="molecule type" value="Genomic_DNA"/>
</dbReference>
<evidence type="ECO:0000313" key="2">
    <source>
        <dbReference type="Proteomes" id="UP001054837"/>
    </source>
</evidence>
<dbReference type="AlphaFoldDB" id="A0AAV4WZQ4"/>
<protein>
    <submittedName>
        <fullName evidence="1">Uncharacterized protein</fullName>
    </submittedName>
</protein>
<sequence>MNMESRYTVAQIAPILHTTNQPSKCIFVCILEKNPINLLKKLDFLRNIMNMECGYSIAQTALIQQNIKDI</sequence>
<comment type="caution">
    <text evidence="1">The sequence shown here is derived from an EMBL/GenBank/DDBJ whole genome shotgun (WGS) entry which is preliminary data.</text>
</comment>
<reference evidence="1 2" key="1">
    <citation type="submission" date="2021-06" db="EMBL/GenBank/DDBJ databases">
        <title>Caerostris darwini draft genome.</title>
        <authorList>
            <person name="Kono N."/>
            <person name="Arakawa K."/>
        </authorList>
    </citation>
    <scope>NUCLEOTIDE SEQUENCE [LARGE SCALE GENOMIC DNA]</scope>
</reference>